<keyword evidence="2" id="KW-1185">Reference proteome</keyword>
<reference evidence="1" key="1">
    <citation type="submission" date="2020-04" db="EMBL/GenBank/DDBJ databases">
        <authorList>
            <person name="Alioto T."/>
            <person name="Alioto T."/>
            <person name="Gomez Garrido J."/>
        </authorList>
    </citation>
    <scope>NUCLEOTIDE SEQUENCE</scope>
    <source>
        <strain evidence="1">A484AB</strain>
    </source>
</reference>
<name>A0A7D9KM30_PARCT</name>
<proteinExistence type="predicted"/>
<gene>
    <name evidence="1" type="ORF">PACLA_8A073535</name>
</gene>
<protein>
    <submittedName>
        <fullName evidence="1">Uncharacterized protein</fullName>
    </submittedName>
</protein>
<comment type="caution">
    <text evidence="1">The sequence shown here is derived from an EMBL/GenBank/DDBJ whole genome shotgun (WGS) entry which is preliminary data.</text>
</comment>
<dbReference type="Proteomes" id="UP001152795">
    <property type="component" value="Unassembled WGS sequence"/>
</dbReference>
<sequence length="125" mass="13758">MAAEMSSSESSFVLNSALVNNEFSSDDDSESDFTISEPYDSHDDLSGISSSIITAKNLVSFLQTLREGNTSHIFSNKGDILTLALEAVLDESKSILKEEFLQDVLRLVEACFTKAEVEKTRQKKA</sequence>
<organism evidence="1 2">
    <name type="scientific">Paramuricea clavata</name>
    <name type="common">Red gorgonian</name>
    <name type="synonym">Violescent sea-whip</name>
    <dbReference type="NCBI Taxonomy" id="317549"/>
    <lineage>
        <taxon>Eukaryota</taxon>
        <taxon>Metazoa</taxon>
        <taxon>Cnidaria</taxon>
        <taxon>Anthozoa</taxon>
        <taxon>Octocorallia</taxon>
        <taxon>Malacalcyonacea</taxon>
        <taxon>Plexauridae</taxon>
        <taxon>Paramuricea</taxon>
    </lineage>
</organism>
<dbReference type="AlphaFoldDB" id="A0A7D9KM30"/>
<dbReference type="OrthoDB" id="5979845at2759"/>
<evidence type="ECO:0000313" key="2">
    <source>
        <dbReference type="Proteomes" id="UP001152795"/>
    </source>
</evidence>
<feature type="non-terminal residue" evidence="1">
    <location>
        <position position="125"/>
    </location>
</feature>
<dbReference type="EMBL" id="CACRXK020045278">
    <property type="protein sequence ID" value="CAB4046062.1"/>
    <property type="molecule type" value="Genomic_DNA"/>
</dbReference>
<accession>A0A7D9KM30</accession>
<evidence type="ECO:0000313" key="1">
    <source>
        <dbReference type="EMBL" id="CAB4046062.1"/>
    </source>
</evidence>